<feature type="domain" description="ABC transporter" evidence="8">
    <location>
        <begin position="7"/>
        <end position="232"/>
    </location>
</feature>
<sequence>MSEQRAITMEGLTKHYGDFVAVKDLDLEINRGEIFGFLGPNGAGKSTTIRTLLDQIRPTSGRARIFGLDSHTDSLRIRSDVGYVPGDLALYPKLTGAQTLKYFARLRGGVDQSYVDELAERLQADLSRKVGEYSTGNRQKVGLIQAFMHKPELLILDEPNAGLDPLVQQEFHAMLREVRDDGRTVFLSSHTLSEVERVANRVGIIREGELVAVERITDLKAKAIRRLDLEFAQPVPADLFARVDAVREATVDGQHASIAFDGPINPVLHAAMGHELVDLHTRDADLEEIFLAYYRTTDTRAAGSTDRRSGRHAAAMEVESSDVH</sequence>
<accession>A0ABZ2MKF6</accession>
<evidence type="ECO:0000313" key="9">
    <source>
        <dbReference type="EMBL" id="WXB77448.1"/>
    </source>
</evidence>
<keyword evidence="10" id="KW-1185">Reference proteome</keyword>
<dbReference type="InterPro" id="IPR003593">
    <property type="entry name" value="AAA+_ATPase"/>
</dbReference>
<dbReference type="SMART" id="SM00382">
    <property type="entry name" value="AAA"/>
    <property type="match status" value="1"/>
</dbReference>
<evidence type="ECO:0000256" key="6">
    <source>
        <dbReference type="ARBA" id="ARBA00023251"/>
    </source>
</evidence>
<evidence type="ECO:0000256" key="4">
    <source>
        <dbReference type="ARBA" id="ARBA00022741"/>
    </source>
</evidence>
<gene>
    <name evidence="9" type="ORF">V1351_05110</name>
</gene>
<evidence type="ECO:0000256" key="7">
    <source>
        <dbReference type="SAM" id="MobiDB-lite"/>
    </source>
</evidence>
<keyword evidence="3" id="KW-0813">Transport</keyword>
<evidence type="ECO:0000256" key="2">
    <source>
        <dbReference type="ARBA" id="ARBA00005417"/>
    </source>
</evidence>
<dbReference type="RefSeq" id="WP_338751352.1">
    <property type="nucleotide sequence ID" value="NZ_CP144913.1"/>
</dbReference>
<dbReference type="InterPro" id="IPR003439">
    <property type="entry name" value="ABC_transporter-like_ATP-bd"/>
</dbReference>
<comment type="similarity">
    <text evidence="2">Belongs to the ABC transporter superfamily.</text>
</comment>
<dbReference type="InterPro" id="IPR027417">
    <property type="entry name" value="P-loop_NTPase"/>
</dbReference>
<feature type="region of interest" description="Disordered" evidence="7">
    <location>
        <begin position="301"/>
        <end position="324"/>
    </location>
</feature>
<reference evidence="9 10" key="1">
    <citation type="submission" date="2024-02" db="EMBL/GenBank/DDBJ databases">
        <title>Janibacter sp. nov., isolated from gut of marine sandworm.</title>
        <authorList>
            <person name="Kim B."/>
            <person name="Jun M.O."/>
            <person name="Shin N.-R."/>
        </authorList>
    </citation>
    <scope>NUCLEOTIDE SEQUENCE [LARGE SCALE GENOMIC DNA]</scope>
    <source>
        <strain evidence="9 10">A1S7</strain>
    </source>
</reference>
<dbReference type="GO" id="GO:0005524">
    <property type="term" value="F:ATP binding"/>
    <property type="evidence" value="ECO:0007669"/>
    <property type="project" value="UniProtKB-KW"/>
</dbReference>
<dbReference type="PANTHER" id="PTHR42711">
    <property type="entry name" value="ABC TRANSPORTER ATP-BINDING PROTEIN"/>
    <property type="match status" value="1"/>
</dbReference>
<dbReference type="InterPro" id="IPR050763">
    <property type="entry name" value="ABC_transporter_ATP-binding"/>
</dbReference>
<evidence type="ECO:0000256" key="3">
    <source>
        <dbReference type="ARBA" id="ARBA00022448"/>
    </source>
</evidence>
<dbReference type="PROSITE" id="PS50893">
    <property type="entry name" value="ABC_TRANSPORTER_2"/>
    <property type="match status" value="1"/>
</dbReference>
<dbReference type="SUPFAM" id="SSF52540">
    <property type="entry name" value="P-loop containing nucleoside triphosphate hydrolases"/>
    <property type="match status" value="1"/>
</dbReference>
<proteinExistence type="inferred from homology"/>
<name>A0ABZ2MKF6_9MICO</name>
<dbReference type="Pfam" id="PF00005">
    <property type="entry name" value="ABC_tran"/>
    <property type="match status" value="1"/>
</dbReference>
<protein>
    <submittedName>
        <fullName evidence="9">ABC transporter ATP-binding protein</fullName>
    </submittedName>
</protein>
<evidence type="ECO:0000256" key="5">
    <source>
        <dbReference type="ARBA" id="ARBA00022840"/>
    </source>
</evidence>
<organism evidence="9 10">
    <name type="scientific">Janibacter alittae</name>
    <dbReference type="NCBI Taxonomy" id="3115209"/>
    <lineage>
        <taxon>Bacteria</taxon>
        <taxon>Bacillati</taxon>
        <taxon>Actinomycetota</taxon>
        <taxon>Actinomycetes</taxon>
        <taxon>Micrococcales</taxon>
        <taxon>Intrasporangiaceae</taxon>
        <taxon>Janibacter</taxon>
    </lineage>
</organism>
<dbReference type="PANTHER" id="PTHR42711:SF5">
    <property type="entry name" value="ABC TRANSPORTER ATP-BINDING PROTEIN NATA"/>
    <property type="match status" value="1"/>
</dbReference>
<keyword evidence="4" id="KW-0547">Nucleotide-binding</keyword>
<dbReference type="Gene3D" id="3.40.50.300">
    <property type="entry name" value="P-loop containing nucleotide triphosphate hydrolases"/>
    <property type="match status" value="1"/>
</dbReference>
<dbReference type="EMBL" id="CP144913">
    <property type="protein sequence ID" value="WXB77448.1"/>
    <property type="molecule type" value="Genomic_DNA"/>
</dbReference>
<keyword evidence="6" id="KW-0046">Antibiotic resistance</keyword>
<dbReference type="Proteomes" id="UP001382727">
    <property type="component" value="Chromosome"/>
</dbReference>
<evidence type="ECO:0000259" key="8">
    <source>
        <dbReference type="PROSITE" id="PS50893"/>
    </source>
</evidence>
<keyword evidence="5 9" id="KW-0067">ATP-binding</keyword>
<dbReference type="CDD" id="cd03230">
    <property type="entry name" value="ABC_DR_subfamily_A"/>
    <property type="match status" value="1"/>
</dbReference>
<comment type="subcellular location">
    <subcellularLocation>
        <location evidence="1">Cell membrane</location>
        <topology evidence="1">Peripheral membrane protein</topology>
    </subcellularLocation>
</comment>
<evidence type="ECO:0000256" key="1">
    <source>
        <dbReference type="ARBA" id="ARBA00004202"/>
    </source>
</evidence>
<evidence type="ECO:0000313" key="10">
    <source>
        <dbReference type="Proteomes" id="UP001382727"/>
    </source>
</evidence>